<keyword evidence="2" id="KW-0732">Signal</keyword>
<comment type="similarity">
    <text evidence="1">Belongs to the UPF0065 (bug) family.</text>
</comment>
<accession>A0ABS5E1G7</accession>
<reference evidence="3 4" key="1">
    <citation type="submission" date="2021-04" db="EMBL/GenBank/DDBJ databases">
        <title>The genome sequence of type strain Ideonella paludis KCTC 32238.</title>
        <authorList>
            <person name="Liu Y."/>
        </authorList>
    </citation>
    <scope>NUCLEOTIDE SEQUENCE [LARGE SCALE GENOMIC DNA]</scope>
    <source>
        <strain evidence="3 4">KCTC 32238</strain>
    </source>
</reference>
<name>A0ABS5E1G7_9BURK</name>
<sequence length="326" mass="34373">MNVLPRWVAALAALLPALLSPWAHAQSPEWPKKTITLVVGFAAGGATDTGARVVAKKLSENLGQTVVVENRPGAGGNLAHQHVARATPDGSTILLGSVGPLSIAPHLMKLPYDPVRDLAPLTLGMTFPNVLVVGSQVGVKTLADFIKLAKQKPGGLDYASTGAGSASHLAGELLNAQADMDTVHIPYKGGAPALQDLLGGRVAAYYSTWSTAQPHVESGKLVALASTGLKRPEFLPQVPTIAESGYPGFSATNWYAFVAPGKTAPELLERWNRELVKALNAPEVKAELLKHGMLAQPGSRDELARFISAESAVWGKLIRDRKITAE</sequence>
<dbReference type="RefSeq" id="WP_210810573.1">
    <property type="nucleotide sequence ID" value="NZ_JAGQDG010000007.1"/>
</dbReference>
<evidence type="ECO:0000313" key="3">
    <source>
        <dbReference type="EMBL" id="MBQ0937129.1"/>
    </source>
</evidence>
<dbReference type="Proteomes" id="UP000672097">
    <property type="component" value="Unassembled WGS sequence"/>
</dbReference>
<keyword evidence="4" id="KW-1185">Reference proteome</keyword>
<feature type="chain" id="PRO_5046115461" evidence="2">
    <location>
        <begin position="26"/>
        <end position="326"/>
    </location>
</feature>
<dbReference type="InterPro" id="IPR042100">
    <property type="entry name" value="Bug_dom1"/>
</dbReference>
<comment type="caution">
    <text evidence="3">The sequence shown here is derived from an EMBL/GenBank/DDBJ whole genome shotgun (WGS) entry which is preliminary data.</text>
</comment>
<gene>
    <name evidence="3" type="ORF">KAK11_17520</name>
</gene>
<dbReference type="Pfam" id="PF03401">
    <property type="entry name" value="TctC"/>
    <property type="match status" value="1"/>
</dbReference>
<dbReference type="CDD" id="cd07012">
    <property type="entry name" value="PBP2_Bug_TTT"/>
    <property type="match status" value="1"/>
</dbReference>
<dbReference type="SUPFAM" id="SSF53850">
    <property type="entry name" value="Periplasmic binding protein-like II"/>
    <property type="match status" value="1"/>
</dbReference>
<evidence type="ECO:0000313" key="4">
    <source>
        <dbReference type="Proteomes" id="UP000672097"/>
    </source>
</evidence>
<dbReference type="PANTHER" id="PTHR42928:SF5">
    <property type="entry name" value="BLR1237 PROTEIN"/>
    <property type="match status" value="1"/>
</dbReference>
<dbReference type="PIRSF" id="PIRSF017082">
    <property type="entry name" value="YflP"/>
    <property type="match status" value="1"/>
</dbReference>
<proteinExistence type="inferred from homology"/>
<evidence type="ECO:0000256" key="2">
    <source>
        <dbReference type="SAM" id="SignalP"/>
    </source>
</evidence>
<dbReference type="PANTHER" id="PTHR42928">
    <property type="entry name" value="TRICARBOXYLATE-BINDING PROTEIN"/>
    <property type="match status" value="1"/>
</dbReference>
<evidence type="ECO:0000256" key="1">
    <source>
        <dbReference type="ARBA" id="ARBA00006987"/>
    </source>
</evidence>
<dbReference type="Gene3D" id="3.40.190.10">
    <property type="entry name" value="Periplasmic binding protein-like II"/>
    <property type="match status" value="1"/>
</dbReference>
<feature type="signal peptide" evidence="2">
    <location>
        <begin position="1"/>
        <end position="25"/>
    </location>
</feature>
<dbReference type="InterPro" id="IPR005064">
    <property type="entry name" value="BUG"/>
</dbReference>
<dbReference type="Gene3D" id="3.40.190.150">
    <property type="entry name" value="Bordetella uptake gene, domain 1"/>
    <property type="match status" value="1"/>
</dbReference>
<organism evidence="3 4">
    <name type="scientific">Ideonella paludis</name>
    <dbReference type="NCBI Taxonomy" id="1233411"/>
    <lineage>
        <taxon>Bacteria</taxon>
        <taxon>Pseudomonadati</taxon>
        <taxon>Pseudomonadota</taxon>
        <taxon>Betaproteobacteria</taxon>
        <taxon>Burkholderiales</taxon>
        <taxon>Sphaerotilaceae</taxon>
        <taxon>Ideonella</taxon>
    </lineage>
</organism>
<protein>
    <submittedName>
        <fullName evidence="3">Tripartite tricarboxylate transporter substrate binding protein</fullName>
    </submittedName>
</protein>
<dbReference type="EMBL" id="JAGQDG010000007">
    <property type="protein sequence ID" value="MBQ0937129.1"/>
    <property type="molecule type" value="Genomic_DNA"/>
</dbReference>